<organism evidence="1 2">
    <name type="scientific">Rhododendron griersonianum</name>
    <dbReference type="NCBI Taxonomy" id="479676"/>
    <lineage>
        <taxon>Eukaryota</taxon>
        <taxon>Viridiplantae</taxon>
        <taxon>Streptophyta</taxon>
        <taxon>Embryophyta</taxon>
        <taxon>Tracheophyta</taxon>
        <taxon>Spermatophyta</taxon>
        <taxon>Magnoliopsida</taxon>
        <taxon>eudicotyledons</taxon>
        <taxon>Gunneridae</taxon>
        <taxon>Pentapetalae</taxon>
        <taxon>asterids</taxon>
        <taxon>Ericales</taxon>
        <taxon>Ericaceae</taxon>
        <taxon>Ericoideae</taxon>
        <taxon>Rhodoreae</taxon>
        <taxon>Rhododendron</taxon>
    </lineage>
</organism>
<dbReference type="InterPro" id="IPR021109">
    <property type="entry name" value="Peptidase_aspartic_dom_sf"/>
</dbReference>
<dbReference type="CDD" id="cd00303">
    <property type="entry name" value="retropepsin_like"/>
    <property type="match status" value="1"/>
</dbReference>
<dbReference type="PANTHER" id="PTHR33240">
    <property type="entry name" value="OS08G0508500 PROTEIN"/>
    <property type="match status" value="1"/>
</dbReference>
<dbReference type="Gene3D" id="2.40.70.10">
    <property type="entry name" value="Acid Proteases"/>
    <property type="match status" value="1"/>
</dbReference>
<accession>A0AAV6HQ35</accession>
<proteinExistence type="predicted"/>
<gene>
    <name evidence="1" type="ORF">RHGRI_036966</name>
</gene>
<dbReference type="AlphaFoldDB" id="A0AAV6HQ35"/>
<evidence type="ECO:0000313" key="1">
    <source>
        <dbReference type="EMBL" id="KAG5516098.1"/>
    </source>
</evidence>
<comment type="caution">
    <text evidence="1">The sequence shown here is derived from an EMBL/GenBank/DDBJ whole genome shotgun (WGS) entry which is preliminary data.</text>
</comment>
<dbReference type="EMBL" id="JACTNZ010000013">
    <property type="protein sequence ID" value="KAG5516098.1"/>
    <property type="molecule type" value="Genomic_DNA"/>
</dbReference>
<dbReference type="Proteomes" id="UP000823749">
    <property type="component" value="Chromosome 13"/>
</dbReference>
<name>A0AAV6HQ35_9ERIC</name>
<keyword evidence="2" id="KW-1185">Reference proteome</keyword>
<protein>
    <submittedName>
        <fullName evidence="1">Uncharacterized protein</fullName>
    </submittedName>
</protein>
<evidence type="ECO:0000313" key="2">
    <source>
        <dbReference type="Proteomes" id="UP000823749"/>
    </source>
</evidence>
<sequence>MEQWIDRTKSPVAGVLARDRAIEGVVHCIHGPMDQRQANELHSELYRPSPSVKVMTIQPTPKRKRDARDMWEITFTEHDMEGVRFPHSDALVLSIPIQRKMVRRVLVDQGSSAEILYYTAFKAFGFTKDHLSPVDAPLVGFTGILVYPVGKIVLPVFASLVRLDVEFIVVNSPSPYNAILGRNWMHGMKAVASTLHQCVWFIGESDRQETIKGDQMASKKCFVNSVCGKGKVKKVQWIKVPELPDGSVPREAMKEVGIPANDKAVEDLL</sequence>
<reference evidence="1 2" key="1">
    <citation type="submission" date="2020-08" db="EMBL/GenBank/DDBJ databases">
        <title>Plant Genome Project.</title>
        <authorList>
            <person name="Zhang R.-G."/>
        </authorList>
    </citation>
    <scope>NUCLEOTIDE SEQUENCE [LARGE SCALE GENOMIC DNA]</scope>
    <source>
        <strain evidence="1">WSP0</strain>
        <tissue evidence="1">Leaf</tissue>
    </source>
</reference>
<dbReference type="PANTHER" id="PTHR33240:SF15">
    <property type="entry name" value="GAG-PRO-LIKE PROTEIN"/>
    <property type="match status" value="1"/>
</dbReference>